<evidence type="ECO:0000256" key="3">
    <source>
        <dbReference type="SAM" id="SignalP"/>
    </source>
</evidence>
<dbReference type="Pfam" id="PF20990">
    <property type="entry name" value="DUF2207_C"/>
    <property type="match status" value="1"/>
</dbReference>
<keyword evidence="2" id="KW-0812">Transmembrane</keyword>
<comment type="caution">
    <text evidence="6">The sequence shown here is derived from an EMBL/GenBank/DDBJ whole genome shotgun (WGS) entry which is preliminary data.</text>
</comment>
<accession>A0ABS3QPZ1</accession>
<evidence type="ECO:0000256" key="1">
    <source>
        <dbReference type="SAM" id="MobiDB-lite"/>
    </source>
</evidence>
<protein>
    <submittedName>
        <fullName evidence="6">DUF2207 domain-containing protein</fullName>
    </submittedName>
</protein>
<feature type="transmembrane region" description="Helical" evidence="2">
    <location>
        <begin position="371"/>
        <end position="394"/>
    </location>
</feature>
<gene>
    <name evidence="6" type="ORF">J4557_00720</name>
</gene>
<keyword evidence="2" id="KW-0472">Membrane</keyword>
<feature type="compositionally biased region" description="Gly residues" evidence="1">
    <location>
        <begin position="546"/>
        <end position="566"/>
    </location>
</feature>
<feature type="region of interest" description="Disordered" evidence="1">
    <location>
        <begin position="514"/>
        <end position="566"/>
    </location>
</feature>
<dbReference type="EMBL" id="JAGEOK010000001">
    <property type="protein sequence ID" value="MBO2436030.1"/>
    <property type="molecule type" value="Genomic_DNA"/>
</dbReference>
<feature type="chain" id="PRO_5047408102" evidence="3">
    <location>
        <begin position="25"/>
        <end position="566"/>
    </location>
</feature>
<feature type="domain" description="Predicted membrane protein YciQ-like C-terminal" evidence="5">
    <location>
        <begin position="264"/>
        <end position="440"/>
    </location>
</feature>
<evidence type="ECO:0000259" key="4">
    <source>
        <dbReference type="Pfam" id="PF09972"/>
    </source>
</evidence>
<feature type="compositionally biased region" description="Low complexity" evidence="1">
    <location>
        <begin position="518"/>
        <end position="545"/>
    </location>
</feature>
<proteinExistence type="predicted"/>
<keyword evidence="2" id="KW-1133">Transmembrane helix</keyword>
<feature type="transmembrane region" description="Helical" evidence="2">
    <location>
        <begin position="400"/>
        <end position="423"/>
    </location>
</feature>
<dbReference type="InterPro" id="IPR048389">
    <property type="entry name" value="YciQ-like_C"/>
</dbReference>
<evidence type="ECO:0000259" key="5">
    <source>
        <dbReference type="Pfam" id="PF20990"/>
    </source>
</evidence>
<organism evidence="6 7">
    <name type="scientific">Actinomadura nitritigenes</name>
    <dbReference type="NCBI Taxonomy" id="134602"/>
    <lineage>
        <taxon>Bacteria</taxon>
        <taxon>Bacillati</taxon>
        <taxon>Actinomycetota</taxon>
        <taxon>Actinomycetes</taxon>
        <taxon>Streptosporangiales</taxon>
        <taxon>Thermomonosporaceae</taxon>
        <taxon>Actinomadura</taxon>
    </lineage>
</organism>
<dbReference type="Pfam" id="PF09972">
    <property type="entry name" value="DUF2207"/>
    <property type="match status" value="1"/>
</dbReference>
<evidence type="ECO:0000256" key="2">
    <source>
        <dbReference type="SAM" id="Phobius"/>
    </source>
</evidence>
<reference evidence="6 7" key="1">
    <citation type="submission" date="2021-03" db="EMBL/GenBank/DDBJ databases">
        <authorList>
            <person name="Kanchanasin P."/>
            <person name="Saeng-In P."/>
            <person name="Phongsopitanun W."/>
            <person name="Yuki M."/>
            <person name="Kudo T."/>
            <person name="Ohkuma M."/>
            <person name="Tanasupawat S."/>
        </authorList>
    </citation>
    <scope>NUCLEOTIDE SEQUENCE [LARGE SCALE GENOMIC DNA]</scope>
    <source>
        <strain evidence="6 7">L46</strain>
    </source>
</reference>
<name>A0ABS3QPZ1_9ACTN</name>
<feature type="domain" description="DUF2207" evidence="4">
    <location>
        <begin position="29"/>
        <end position="203"/>
    </location>
</feature>
<evidence type="ECO:0000313" key="7">
    <source>
        <dbReference type="Proteomes" id="UP000666915"/>
    </source>
</evidence>
<dbReference type="InterPro" id="IPR018702">
    <property type="entry name" value="DUF2207"/>
</dbReference>
<keyword evidence="3" id="KW-0732">Signal</keyword>
<feature type="transmembrane region" description="Helical" evidence="2">
    <location>
        <begin position="228"/>
        <end position="248"/>
    </location>
</feature>
<evidence type="ECO:0000313" key="6">
    <source>
        <dbReference type="EMBL" id="MBO2436030.1"/>
    </source>
</evidence>
<dbReference type="Proteomes" id="UP000666915">
    <property type="component" value="Unassembled WGS sequence"/>
</dbReference>
<feature type="signal peptide" evidence="3">
    <location>
        <begin position="1"/>
        <end position="24"/>
    </location>
</feature>
<keyword evidence="7" id="KW-1185">Reference proteome</keyword>
<sequence>MRIVRWSVLGAILLIVAMAWPAHAATEHIRDYRADLTVRADGLLHVHEVIVYDFGGARDRHGIERVIPYRDGRRLYDIDRVRVTVGGKHARTQIDHGTSKLKIRIGDENVNVRGVKTYAIDFDVAHALTPHKDHDELYWDAIGTGWSVPIDTASVRVGTPAAPTYADCFAGHEGTHGSCGGRAVAGDSASFGQRLGAHEGITVKIGLPKGAAHVPPPHYARPRYAVTWVGHAVVGVVCALLAAVWAWVRWRRRPRPVPDLLALVGPAELRYLLPLRRSSEREAILIDLAVRGHLHIHDDGEKVTLTRRPVEAPLRSYEQALLEKLFGSRRKVRVSKARRNEVASLRLSDMIYDLVRDRRLVRRFDPYNCELVLRTLGFSGLLAGALLVVVDLWGNFNIRLFSVGDLTAVGVALLIAATVALLVQDRVGNLTFAGTRLRRLLKEYAPARQLELPDGERHLPYAVALRSWSAVEQFGTANADRLDWYTYSGDEAEASERFTALGWLFTAPSDVPTRSSKGYWSYPSGRSSSGSYDGYSGSTTYSPPSYGGGGGGYVGGGGGGGGGGSW</sequence>
<dbReference type="RefSeq" id="WP_208264331.1">
    <property type="nucleotide sequence ID" value="NZ_BAAAGM010000009.1"/>
</dbReference>